<dbReference type="GO" id="GO:0017148">
    <property type="term" value="P:negative regulation of translation"/>
    <property type="evidence" value="ECO:0007669"/>
    <property type="project" value="UniProtKB-KW"/>
</dbReference>
<gene>
    <name evidence="9" type="ORF">TrCOL_g2257</name>
</gene>
<keyword evidence="10" id="KW-1185">Reference proteome</keyword>
<feature type="compositionally biased region" description="Pro residues" evidence="7">
    <location>
        <begin position="1"/>
        <end position="10"/>
    </location>
</feature>
<comment type="caution">
    <text evidence="9">The sequence shown here is derived from an EMBL/GenBank/DDBJ whole genome shotgun (WGS) entry which is preliminary data.</text>
</comment>
<feature type="compositionally biased region" description="Polar residues" evidence="7">
    <location>
        <begin position="239"/>
        <end position="250"/>
    </location>
</feature>
<keyword evidence="5" id="KW-0652">Protein synthesis inhibitor</keyword>
<dbReference type="EMBL" id="BRYA01000500">
    <property type="protein sequence ID" value="GMI19791.1"/>
    <property type="molecule type" value="Genomic_DNA"/>
</dbReference>
<feature type="region of interest" description="Disordered" evidence="7">
    <location>
        <begin position="130"/>
        <end position="368"/>
    </location>
</feature>
<evidence type="ECO:0000256" key="4">
    <source>
        <dbReference type="ARBA" id="ARBA00022840"/>
    </source>
</evidence>
<dbReference type="GO" id="GO:0005737">
    <property type="term" value="C:cytoplasm"/>
    <property type="evidence" value="ECO:0007669"/>
    <property type="project" value="TreeGrafter"/>
</dbReference>
<dbReference type="PROSITE" id="PS00108">
    <property type="entry name" value="PROTEIN_KINASE_ST"/>
    <property type="match status" value="1"/>
</dbReference>
<dbReference type="Gene3D" id="1.10.510.10">
    <property type="entry name" value="Transferase(Phosphotransferase) domain 1"/>
    <property type="match status" value="1"/>
</dbReference>
<evidence type="ECO:0000256" key="7">
    <source>
        <dbReference type="SAM" id="MobiDB-lite"/>
    </source>
</evidence>
<dbReference type="InterPro" id="IPR008271">
    <property type="entry name" value="Ser/Thr_kinase_AS"/>
</dbReference>
<feature type="compositionally biased region" description="Basic and acidic residues" evidence="7">
    <location>
        <begin position="1016"/>
        <end position="1031"/>
    </location>
</feature>
<comment type="similarity">
    <text evidence="6">Belongs to the protein kinase superfamily. Ser/Thr protein kinase family. GCN2 subfamily.</text>
</comment>
<evidence type="ECO:0000313" key="9">
    <source>
        <dbReference type="EMBL" id="GMI19791.1"/>
    </source>
</evidence>
<feature type="compositionally biased region" description="Gly residues" evidence="7">
    <location>
        <begin position="1036"/>
        <end position="1045"/>
    </location>
</feature>
<feature type="domain" description="Protein kinase" evidence="8">
    <location>
        <begin position="652"/>
        <end position="978"/>
    </location>
</feature>
<evidence type="ECO:0000256" key="2">
    <source>
        <dbReference type="ARBA" id="ARBA00022741"/>
    </source>
</evidence>
<feature type="region of interest" description="Disordered" evidence="7">
    <location>
        <begin position="389"/>
        <end position="576"/>
    </location>
</feature>
<keyword evidence="4" id="KW-0067">ATP-binding</keyword>
<feature type="region of interest" description="Disordered" evidence="7">
    <location>
        <begin position="1"/>
        <end position="47"/>
    </location>
</feature>
<dbReference type="GO" id="GO:0004672">
    <property type="term" value="F:protein kinase activity"/>
    <property type="evidence" value="ECO:0007669"/>
    <property type="project" value="InterPro"/>
</dbReference>
<dbReference type="PROSITE" id="PS50011">
    <property type="entry name" value="PROTEIN_KINASE_DOM"/>
    <property type="match status" value="1"/>
</dbReference>
<evidence type="ECO:0000256" key="5">
    <source>
        <dbReference type="ARBA" id="ARBA00023193"/>
    </source>
</evidence>
<dbReference type="PANTHER" id="PTHR11042:SF190">
    <property type="entry name" value="MITOSIS INHIBITOR PROTEIN KINASE MIK1"/>
    <property type="match status" value="1"/>
</dbReference>
<evidence type="ECO:0000259" key="8">
    <source>
        <dbReference type="PROSITE" id="PS50011"/>
    </source>
</evidence>
<accession>A0A9W7FTU8</accession>
<feature type="compositionally biased region" description="Low complexity" evidence="7">
    <location>
        <begin position="509"/>
        <end position="526"/>
    </location>
</feature>
<feature type="compositionally biased region" description="Low complexity" evidence="7">
    <location>
        <begin position="459"/>
        <end position="497"/>
    </location>
</feature>
<dbReference type="InterPro" id="IPR050339">
    <property type="entry name" value="CC_SR_Kinase"/>
</dbReference>
<feature type="compositionally biased region" description="Polar residues" evidence="7">
    <location>
        <begin position="498"/>
        <end position="508"/>
    </location>
</feature>
<feature type="compositionally biased region" description="Polar residues" evidence="7">
    <location>
        <begin position="155"/>
        <end position="164"/>
    </location>
</feature>
<evidence type="ECO:0000256" key="3">
    <source>
        <dbReference type="ARBA" id="ARBA00022777"/>
    </source>
</evidence>
<name>A0A9W7FTU8_9STRA</name>
<evidence type="ECO:0000313" key="10">
    <source>
        <dbReference type="Proteomes" id="UP001165065"/>
    </source>
</evidence>
<dbReference type="GO" id="GO:0005524">
    <property type="term" value="F:ATP binding"/>
    <property type="evidence" value="ECO:0007669"/>
    <property type="project" value="UniProtKB-KW"/>
</dbReference>
<dbReference type="AlphaFoldDB" id="A0A9W7FTU8"/>
<keyword evidence="2" id="KW-0547">Nucleotide-binding</keyword>
<dbReference type="PANTHER" id="PTHR11042">
    <property type="entry name" value="EUKARYOTIC TRANSLATION INITIATION FACTOR 2-ALPHA KINASE EIF2-ALPHA KINASE -RELATED"/>
    <property type="match status" value="1"/>
</dbReference>
<feature type="compositionally biased region" description="Polar residues" evidence="7">
    <location>
        <begin position="449"/>
        <end position="458"/>
    </location>
</feature>
<keyword evidence="3" id="KW-0418">Kinase</keyword>
<dbReference type="Proteomes" id="UP001165065">
    <property type="component" value="Unassembled WGS sequence"/>
</dbReference>
<keyword evidence="1" id="KW-0808">Transferase</keyword>
<feature type="compositionally biased region" description="Polar residues" evidence="7">
    <location>
        <begin position="351"/>
        <end position="363"/>
    </location>
</feature>
<feature type="compositionally biased region" description="Polar residues" evidence="7">
    <location>
        <begin position="409"/>
        <end position="419"/>
    </location>
</feature>
<feature type="compositionally biased region" description="Basic and acidic residues" evidence="7">
    <location>
        <begin position="428"/>
        <end position="448"/>
    </location>
</feature>
<organism evidence="9 10">
    <name type="scientific">Triparma columacea</name>
    <dbReference type="NCBI Taxonomy" id="722753"/>
    <lineage>
        <taxon>Eukaryota</taxon>
        <taxon>Sar</taxon>
        <taxon>Stramenopiles</taxon>
        <taxon>Ochrophyta</taxon>
        <taxon>Bolidophyceae</taxon>
        <taxon>Parmales</taxon>
        <taxon>Triparmaceae</taxon>
        <taxon>Triparma</taxon>
    </lineage>
</organism>
<feature type="region of interest" description="Disordered" evidence="7">
    <location>
        <begin position="1016"/>
        <end position="1045"/>
    </location>
</feature>
<feature type="compositionally biased region" description="Low complexity" evidence="7">
    <location>
        <begin position="188"/>
        <end position="212"/>
    </location>
</feature>
<feature type="region of interest" description="Disordered" evidence="7">
    <location>
        <begin position="88"/>
        <end position="107"/>
    </location>
</feature>
<dbReference type="OrthoDB" id="5337378at2759"/>
<sequence length="1045" mass="113953">MSSPSFPPTTPTKFSSPKRKRNHHLDSSSPHGGGPNASPRKSPGRNINFALADIGNVKGGKVSMGKGQGNSAVKFQGKGAGIFTERELGGNDLSMDEGWGIGEGGGNDVMNNMTQLKSFSPWLEQGVEGTIKKTKATKSSSHPSYLLTGFGGPQTPYTNRSGGTPSDFEQEDPSYSHYPQSNHKPQDQPLSHPPTSSHTSSYTSSQTSSHPSLPQPPSQPPSNTNNTFWMGRFPDSLPRVTNQKRVTASPGTFDFNPPPAYLCSGGLNSRKDDARGSSPMRQQPLWSPQLRVPPQHSSESSDVQQHDFSEGHRMHRGKLGGGQGGKTEITLATQRGEMTHGGHPQQGVDDSLSSIDAQSQGSSGDEVERWDEGVRLEFDNMMEDVDLATPLPATTPTRDTNDPHETLLDTMNETENQKTVVKKFRRPTTQEEDIKQDTTVHVMTEGRSDTPNQEGCNDTTPQSPNANPTTTSSSSFSRLTPSRPTSTSTSTSLTSTPHHNLTAPSAQDTSTSSINISTSSSTSSSILVRPMPDMSAFDCGLSTSSTGRTRVRKDDVDKGGIDSPMICPPTPVRTPGVKEWKVIPEDGGTKEGGLRVRIPQWGTREDRDFAKKKVVALHKGGSNTKSKKGGQEVWDDYDDDDEEDDMTFLTHFSKIGDLGMGTQSDVFKVRDRKGKVWAVKRNKKQFRGKKERKVVLREVEMMQHLQETDGFAKEGKSCEFLLLFVKAWQEDKYFYSQTELCSRGNLNMFKEGMGAGWKRTGPRVRSLTSADGIPYPSGYAPTSTSALDFYLTCPGGKDVAGRLTPTPTIWKIAHDVCEGLKFMHSKNVVHLDIKPANIMLQDRGEQGVVCKIGDFGMSTREGEVMDGHDGDTKYLPLESLDFTTPKSASMDVFSLGLTLLELACGPLFELPSEGERWRAIRSGPFVGLPPSRSTQLCDTLKDMISLDPKTRPKASDIAALPQCEDAGGKPCEILSAFVADYADHDLQQERRIMALERSARNRRFTPTGALLSAETRRWEDEGGGDGERDVCTPKTGGQGGGFGFL</sequence>
<dbReference type="Pfam" id="PF00069">
    <property type="entry name" value="Pkinase"/>
    <property type="match status" value="1"/>
</dbReference>
<reference evidence="10" key="1">
    <citation type="journal article" date="2023" name="Commun. Biol.">
        <title>Genome analysis of Parmales, the sister group of diatoms, reveals the evolutionary specialization of diatoms from phago-mixotrophs to photoautotrophs.</title>
        <authorList>
            <person name="Ban H."/>
            <person name="Sato S."/>
            <person name="Yoshikawa S."/>
            <person name="Yamada K."/>
            <person name="Nakamura Y."/>
            <person name="Ichinomiya M."/>
            <person name="Sato N."/>
            <person name="Blanc-Mathieu R."/>
            <person name="Endo H."/>
            <person name="Kuwata A."/>
            <person name="Ogata H."/>
        </authorList>
    </citation>
    <scope>NUCLEOTIDE SEQUENCE [LARGE SCALE GENOMIC DNA]</scope>
</reference>
<protein>
    <recommendedName>
        <fullName evidence="8">Protein kinase domain-containing protein</fullName>
    </recommendedName>
</protein>
<dbReference type="InterPro" id="IPR000719">
    <property type="entry name" value="Prot_kinase_dom"/>
</dbReference>
<dbReference type="SMART" id="SM00220">
    <property type="entry name" value="S_TKc"/>
    <property type="match status" value="1"/>
</dbReference>
<dbReference type="InterPro" id="IPR011009">
    <property type="entry name" value="Kinase-like_dom_sf"/>
</dbReference>
<proteinExistence type="inferred from homology"/>
<evidence type="ECO:0000256" key="6">
    <source>
        <dbReference type="ARBA" id="ARBA00037982"/>
    </source>
</evidence>
<dbReference type="GO" id="GO:0005634">
    <property type="term" value="C:nucleus"/>
    <property type="evidence" value="ECO:0007669"/>
    <property type="project" value="TreeGrafter"/>
</dbReference>
<evidence type="ECO:0000256" key="1">
    <source>
        <dbReference type="ARBA" id="ARBA00022679"/>
    </source>
</evidence>
<dbReference type="SUPFAM" id="SSF56112">
    <property type="entry name" value="Protein kinase-like (PK-like)"/>
    <property type="match status" value="1"/>
</dbReference>
<dbReference type="Gene3D" id="3.30.200.20">
    <property type="entry name" value="Phosphorylase Kinase, domain 1"/>
    <property type="match status" value="1"/>
</dbReference>